<dbReference type="EMBL" id="WJQU01000002">
    <property type="protein sequence ID" value="KAJ6642854.1"/>
    <property type="molecule type" value="Genomic_DNA"/>
</dbReference>
<feature type="non-terminal residue" evidence="1">
    <location>
        <position position="1"/>
    </location>
</feature>
<accession>A0A9Q0S327</accession>
<protein>
    <submittedName>
        <fullName evidence="1">Uncharacterized protein</fullName>
    </submittedName>
</protein>
<dbReference type="AlphaFoldDB" id="A0A9Q0S327"/>
<proteinExistence type="predicted"/>
<name>A0A9Q0S327_9DIPT</name>
<keyword evidence="2" id="KW-1185">Reference proteome</keyword>
<reference evidence="1" key="1">
    <citation type="submission" date="2022-07" db="EMBL/GenBank/DDBJ databases">
        <authorList>
            <person name="Trinca V."/>
            <person name="Uliana J.V.C."/>
            <person name="Torres T.T."/>
            <person name="Ward R.J."/>
            <person name="Monesi N."/>
        </authorList>
    </citation>
    <scope>NUCLEOTIDE SEQUENCE</scope>
    <source>
        <strain evidence="1">HSMRA1968</strain>
        <tissue evidence="1">Whole embryos</tissue>
    </source>
</reference>
<dbReference type="Proteomes" id="UP001151699">
    <property type="component" value="Chromosome B"/>
</dbReference>
<evidence type="ECO:0000313" key="2">
    <source>
        <dbReference type="Proteomes" id="UP001151699"/>
    </source>
</evidence>
<organism evidence="1 2">
    <name type="scientific">Pseudolycoriella hygida</name>
    <dbReference type="NCBI Taxonomy" id="35572"/>
    <lineage>
        <taxon>Eukaryota</taxon>
        <taxon>Metazoa</taxon>
        <taxon>Ecdysozoa</taxon>
        <taxon>Arthropoda</taxon>
        <taxon>Hexapoda</taxon>
        <taxon>Insecta</taxon>
        <taxon>Pterygota</taxon>
        <taxon>Neoptera</taxon>
        <taxon>Endopterygota</taxon>
        <taxon>Diptera</taxon>
        <taxon>Nematocera</taxon>
        <taxon>Sciaroidea</taxon>
        <taxon>Sciaridae</taxon>
        <taxon>Pseudolycoriella</taxon>
    </lineage>
</organism>
<gene>
    <name evidence="1" type="ORF">Bhyg_07810</name>
</gene>
<comment type="caution">
    <text evidence="1">The sequence shown here is derived from an EMBL/GenBank/DDBJ whole genome shotgun (WGS) entry which is preliminary data.</text>
</comment>
<sequence length="59" mass="6206">NLGSKQIIRSDQVAIIYTVRTELAAFLSCSNPEAFTNIDVILAPELDVEGGGVVLSAVS</sequence>
<evidence type="ECO:0000313" key="1">
    <source>
        <dbReference type="EMBL" id="KAJ6642854.1"/>
    </source>
</evidence>